<evidence type="ECO:0000259" key="2">
    <source>
        <dbReference type="Pfam" id="PF13690"/>
    </source>
</evidence>
<dbReference type="InterPro" id="IPR028976">
    <property type="entry name" value="CheC-like_sf"/>
</dbReference>
<dbReference type="Gene3D" id="3.40.1550.10">
    <property type="entry name" value="CheC-like"/>
    <property type="match status" value="1"/>
</dbReference>
<reference evidence="3" key="1">
    <citation type="submission" date="2019-03" db="EMBL/GenBank/DDBJ databases">
        <authorList>
            <person name="Hao L."/>
        </authorList>
    </citation>
    <scope>NUCLEOTIDE SEQUENCE</scope>
</reference>
<name>A0A485LV54_9ZZZZ</name>
<dbReference type="GO" id="GO:0006935">
    <property type="term" value="P:chemotaxis"/>
    <property type="evidence" value="ECO:0007669"/>
    <property type="project" value="UniProtKB-KW"/>
</dbReference>
<dbReference type="InterPro" id="IPR028051">
    <property type="entry name" value="CheX-like_dom"/>
</dbReference>
<sequence length="159" mass="17129">MAVDILLSSRAMENAVVSVLNDMAATRAAVIKPEKLPCFDQTLMHAHITFEGQSSGELGLLMDPGFAAELASRILGVDKSGDLLQEMIVDAVKELLNVICGQFLTQRFGYEPAFTLGVPRVFPLSAQVCNALLKGPSILIFQSGDFIMPAYVRVKGQTA</sequence>
<feature type="domain" description="Chemotaxis phosphatase CheX-like" evidence="2">
    <location>
        <begin position="46"/>
        <end position="122"/>
    </location>
</feature>
<dbReference type="AlphaFoldDB" id="A0A485LV54"/>
<accession>A0A485LV54</accession>
<organism evidence="3">
    <name type="scientific">anaerobic digester metagenome</name>
    <dbReference type="NCBI Taxonomy" id="1263854"/>
    <lineage>
        <taxon>unclassified sequences</taxon>
        <taxon>metagenomes</taxon>
        <taxon>ecological metagenomes</taxon>
    </lineage>
</organism>
<evidence type="ECO:0000256" key="1">
    <source>
        <dbReference type="ARBA" id="ARBA00022500"/>
    </source>
</evidence>
<keyword evidence="1" id="KW-0145">Chemotaxis</keyword>
<proteinExistence type="predicted"/>
<protein>
    <recommendedName>
        <fullName evidence="2">Chemotaxis phosphatase CheX-like domain-containing protein</fullName>
    </recommendedName>
</protein>
<dbReference type="Pfam" id="PF13690">
    <property type="entry name" value="CheX"/>
    <property type="match status" value="1"/>
</dbReference>
<dbReference type="SUPFAM" id="SSF103039">
    <property type="entry name" value="CheC-like"/>
    <property type="match status" value="1"/>
</dbReference>
<evidence type="ECO:0000313" key="3">
    <source>
        <dbReference type="EMBL" id="VFU12100.1"/>
    </source>
</evidence>
<gene>
    <name evidence="3" type="ORF">SCFA_1250004</name>
</gene>
<dbReference type="EMBL" id="CAADRM010000030">
    <property type="protein sequence ID" value="VFU12100.1"/>
    <property type="molecule type" value="Genomic_DNA"/>
</dbReference>